<feature type="compositionally biased region" description="Low complexity" evidence="1">
    <location>
        <begin position="371"/>
        <end position="384"/>
    </location>
</feature>
<feature type="signal peptide" evidence="2">
    <location>
        <begin position="1"/>
        <end position="31"/>
    </location>
</feature>
<feature type="compositionally biased region" description="Acidic residues" evidence="1">
    <location>
        <begin position="385"/>
        <end position="402"/>
    </location>
</feature>
<organism evidence="3 4">
    <name type="scientific">Mycolicibacterium iranicum</name>
    <name type="common">Mycobacterium iranicum</name>
    <dbReference type="NCBI Taxonomy" id="912594"/>
    <lineage>
        <taxon>Bacteria</taxon>
        <taxon>Bacillati</taxon>
        <taxon>Actinomycetota</taxon>
        <taxon>Actinomycetes</taxon>
        <taxon>Mycobacteriales</taxon>
        <taxon>Mycobacteriaceae</taxon>
        <taxon>Mycolicibacterium</taxon>
    </lineage>
</organism>
<dbReference type="EMBL" id="JAPQYE010000003">
    <property type="protein sequence ID" value="MCZ0728247.1"/>
    <property type="molecule type" value="Genomic_DNA"/>
</dbReference>
<feature type="compositionally biased region" description="Acidic residues" evidence="1">
    <location>
        <begin position="413"/>
        <end position="435"/>
    </location>
</feature>
<dbReference type="RefSeq" id="WP_268785833.1">
    <property type="nucleotide sequence ID" value="NZ_JAPQYE010000003.1"/>
</dbReference>
<evidence type="ECO:0000313" key="4">
    <source>
        <dbReference type="Proteomes" id="UP001084650"/>
    </source>
</evidence>
<reference evidence="3" key="1">
    <citation type="submission" date="2022-12" db="EMBL/GenBank/DDBJ databases">
        <title>Whole genome sequence of Mycolicibacterium iranicum strain SBH312.</title>
        <authorList>
            <person name="Jani J."/>
            <person name="Arifin Mustapha Z."/>
            <person name="Ahmed K."/>
            <person name="Kai Ling C."/>
        </authorList>
    </citation>
    <scope>NUCLEOTIDE SEQUENCE</scope>
    <source>
        <strain evidence="3">SBH312</strain>
    </source>
</reference>
<evidence type="ECO:0000256" key="2">
    <source>
        <dbReference type="SAM" id="SignalP"/>
    </source>
</evidence>
<evidence type="ECO:0000313" key="3">
    <source>
        <dbReference type="EMBL" id="MCZ0728247.1"/>
    </source>
</evidence>
<gene>
    <name evidence="3" type="ORF">OY187_09325</name>
</gene>
<accession>A0ABT4HDK7</accession>
<keyword evidence="2" id="KW-0732">Signal</keyword>
<protein>
    <recommendedName>
        <fullName evidence="5">PE-PGRS family protein</fullName>
    </recommendedName>
</protein>
<keyword evidence="4" id="KW-1185">Reference proteome</keyword>
<comment type="caution">
    <text evidence="3">The sequence shown here is derived from an EMBL/GenBank/DDBJ whole genome shotgun (WGS) entry which is preliminary data.</text>
</comment>
<feature type="chain" id="PRO_5046075425" description="PE-PGRS family protein" evidence="2">
    <location>
        <begin position="32"/>
        <end position="435"/>
    </location>
</feature>
<feature type="region of interest" description="Disordered" evidence="1">
    <location>
        <begin position="298"/>
        <end position="435"/>
    </location>
</feature>
<dbReference type="Proteomes" id="UP001084650">
    <property type="component" value="Unassembled WGS sequence"/>
</dbReference>
<proteinExistence type="predicted"/>
<evidence type="ECO:0008006" key="5">
    <source>
        <dbReference type="Google" id="ProtNLM"/>
    </source>
</evidence>
<sequence>MGANFMRRVFAAGLATVTVGASALSMPPTTAGQDRENTSATTALSLAALSSPLIPTSSAPIDLGALEPQVREFPESSSINSAIKNIYNAVEPWVYWGFEVAQYVVGWIPVAGYFAPQITILYNFGEQIVQSVVFNLDDWIFGPLPFFDGLRNVISDTWDAGWNLLYNELAWLLPPLPPLPPIPPCPSWLCGSAVAEATLTAVPEADIAQRHGDSLAELLKFQADAAKDLAQSVGEALALFTKDLLTTGGQAVADLFQHGLVTAAVNALTATWESIVVRGGQAADGFAEYLDAQRDYFGGGSVTDEDTPSADSRDSAEQSVPTADEDGDSAVAVGVSSDTNNDGAPAGDTPPAEGLYEESEMGEQPNDADSPGAAADETAEPAPDLADEITEPALDPADDETEQNATEAPSPADADEAAGEDAADNDTADSGDTES</sequence>
<evidence type="ECO:0000256" key="1">
    <source>
        <dbReference type="SAM" id="MobiDB-lite"/>
    </source>
</evidence>
<name>A0ABT4HDK7_MYCIR</name>